<organism evidence="2 3">
    <name type="scientific">Meira miltonrushii</name>
    <dbReference type="NCBI Taxonomy" id="1280837"/>
    <lineage>
        <taxon>Eukaryota</taxon>
        <taxon>Fungi</taxon>
        <taxon>Dikarya</taxon>
        <taxon>Basidiomycota</taxon>
        <taxon>Ustilaginomycotina</taxon>
        <taxon>Exobasidiomycetes</taxon>
        <taxon>Exobasidiales</taxon>
        <taxon>Brachybasidiaceae</taxon>
        <taxon>Meira</taxon>
    </lineage>
</organism>
<feature type="compositionally biased region" description="Low complexity" evidence="1">
    <location>
        <begin position="92"/>
        <end position="103"/>
    </location>
</feature>
<proteinExistence type="predicted"/>
<name>A0A316VBV5_9BASI</name>
<feature type="compositionally biased region" description="Polar residues" evidence="1">
    <location>
        <begin position="64"/>
        <end position="73"/>
    </location>
</feature>
<evidence type="ECO:0000256" key="1">
    <source>
        <dbReference type="SAM" id="MobiDB-lite"/>
    </source>
</evidence>
<dbReference type="AlphaFoldDB" id="A0A316VBV5"/>
<protein>
    <recommendedName>
        <fullName evidence="4">Histone deacetylase complex subunit SAP30 Sin3 binding domain-containing protein</fullName>
    </recommendedName>
</protein>
<dbReference type="GeneID" id="37022633"/>
<evidence type="ECO:0000313" key="3">
    <source>
        <dbReference type="Proteomes" id="UP000245771"/>
    </source>
</evidence>
<evidence type="ECO:0000313" key="2">
    <source>
        <dbReference type="EMBL" id="PWN35109.1"/>
    </source>
</evidence>
<feature type="region of interest" description="Disordered" evidence="1">
    <location>
        <begin position="36"/>
        <end position="143"/>
    </location>
</feature>
<evidence type="ECO:0008006" key="4">
    <source>
        <dbReference type="Google" id="ProtNLM"/>
    </source>
</evidence>
<reference evidence="2 3" key="1">
    <citation type="journal article" date="2018" name="Mol. Biol. Evol.">
        <title>Broad Genomic Sampling Reveals a Smut Pathogenic Ancestry of the Fungal Clade Ustilaginomycotina.</title>
        <authorList>
            <person name="Kijpornyongpan T."/>
            <person name="Mondo S.J."/>
            <person name="Barry K."/>
            <person name="Sandor L."/>
            <person name="Lee J."/>
            <person name="Lipzen A."/>
            <person name="Pangilinan J."/>
            <person name="LaButti K."/>
            <person name="Hainaut M."/>
            <person name="Henrissat B."/>
            <person name="Grigoriev I.V."/>
            <person name="Spatafora J.W."/>
            <person name="Aime M.C."/>
        </authorList>
    </citation>
    <scope>NUCLEOTIDE SEQUENCE [LARGE SCALE GENOMIC DNA]</scope>
    <source>
        <strain evidence="2 3">MCA 3882</strain>
    </source>
</reference>
<sequence length="193" mass="20498">MADKDKAGPSNAGESLLDFASLPADALDSYIAHYDLAKSYPPPPSRRSPSPPSADADVIDESESALNGSLTSRRGSRVSARNVEDANLATTSSRLRPRSPSSSVAHLFPGSTGLGKRNASAAGLDENGMDINGQRPDDIPAPSHFFDVQEADEYLAQVASKHFAAQPQPKEGEIVVQFLYRCRAGDKCLKIAS</sequence>
<keyword evidence="3" id="KW-1185">Reference proteome</keyword>
<dbReference type="OrthoDB" id="3356175at2759"/>
<accession>A0A316VBV5</accession>
<dbReference type="EMBL" id="KZ819603">
    <property type="protein sequence ID" value="PWN35109.1"/>
    <property type="molecule type" value="Genomic_DNA"/>
</dbReference>
<feature type="compositionally biased region" description="Pro residues" evidence="1">
    <location>
        <begin position="40"/>
        <end position="52"/>
    </location>
</feature>
<dbReference type="RefSeq" id="XP_025355411.1">
    <property type="nucleotide sequence ID" value="XM_025500852.1"/>
</dbReference>
<dbReference type="InParanoid" id="A0A316VBV5"/>
<dbReference type="Proteomes" id="UP000245771">
    <property type="component" value="Unassembled WGS sequence"/>
</dbReference>
<gene>
    <name evidence="2" type="ORF">FA14DRAFT_178489</name>
</gene>